<dbReference type="Proteomes" id="UP000054632">
    <property type="component" value="Unassembled WGS sequence"/>
</dbReference>
<evidence type="ECO:0000313" key="3">
    <source>
        <dbReference type="Proteomes" id="UP000054632"/>
    </source>
</evidence>
<evidence type="ECO:0000313" key="4">
    <source>
        <dbReference type="Proteomes" id="UP000054805"/>
    </source>
</evidence>
<dbReference type="AlphaFoldDB" id="A0A0V1GLK4"/>
<dbReference type="EMBL" id="JYDS01001347">
    <property type="protein sequence ID" value="KRY99119.1"/>
    <property type="molecule type" value="Genomic_DNA"/>
</dbReference>
<organism evidence="2 4">
    <name type="scientific">Trichinella pseudospiralis</name>
    <name type="common">Parasitic roundworm</name>
    <dbReference type="NCBI Taxonomy" id="6337"/>
    <lineage>
        <taxon>Eukaryota</taxon>
        <taxon>Metazoa</taxon>
        <taxon>Ecdysozoa</taxon>
        <taxon>Nematoda</taxon>
        <taxon>Enoplea</taxon>
        <taxon>Dorylaimia</taxon>
        <taxon>Trichinellida</taxon>
        <taxon>Trichinellidae</taxon>
        <taxon>Trichinella</taxon>
    </lineage>
</organism>
<proteinExistence type="predicted"/>
<comment type="caution">
    <text evidence="2">The sequence shown here is derived from an EMBL/GenBank/DDBJ whole genome shotgun (WGS) entry which is preliminary data.</text>
</comment>
<dbReference type="EMBL" id="JYDR01000183">
    <property type="protein sequence ID" value="KRY66069.1"/>
    <property type="molecule type" value="Genomic_DNA"/>
</dbReference>
<name>A0A0V1GLK4_TRIPS</name>
<accession>A0A0V1GLK4</accession>
<sequence>MHALHYANNDRHNGALSSFSIWCNYYDVMIYSEWRREKNKNAGDTVQKTIDGTKQIKIIQEACIISWVY</sequence>
<reference evidence="3 4" key="1">
    <citation type="submission" date="2015-01" db="EMBL/GenBank/DDBJ databases">
        <title>Evolution of Trichinella species and genotypes.</title>
        <authorList>
            <person name="Korhonen P.K."/>
            <person name="Edoardo P."/>
            <person name="Giuseppe L.R."/>
            <person name="Gasser R.B."/>
        </authorList>
    </citation>
    <scope>NUCLEOTIDE SEQUENCE [LARGE SCALE GENOMIC DNA]</scope>
    <source>
        <strain evidence="1">ISS13</strain>
        <strain evidence="2">ISS588</strain>
    </source>
</reference>
<keyword evidence="4" id="KW-1185">Reference proteome</keyword>
<evidence type="ECO:0000313" key="2">
    <source>
        <dbReference type="EMBL" id="KRY99119.1"/>
    </source>
</evidence>
<gene>
    <name evidence="1" type="ORF">T4A_4801</name>
    <name evidence="2" type="ORF">T4B_2275</name>
</gene>
<dbReference type="Proteomes" id="UP000054805">
    <property type="component" value="Unassembled WGS sequence"/>
</dbReference>
<protein>
    <submittedName>
        <fullName evidence="2">Uncharacterized protein</fullName>
    </submittedName>
</protein>
<evidence type="ECO:0000313" key="1">
    <source>
        <dbReference type="EMBL" id="KRY66069.1"/>
    </source>
</evidence>